<feature type="region of interest" description="Disordered" evidence="2">
    <location>
        <begin position="112"/>
        <end position="160"/>
    </location>
</feature>
<dbReference type="PANTHER" id="PTHR42760">
    <property type="entry name" value="SHORT-CHAIN DEHYDROGENASES/REDUCTASES FAMILY MEMBER"/>
    <property type="match status" value="1"/>
</dbReference>
<dbReference type="GO" id="GO:0030497">
    <property type="term" value="P:fatty acid elongation"/>
    <property type="evidence" value="ECO:0007669"/>
    <property type="project" value="TreeGrafter"/>
</dbReference>
<accession>A0A4Z1C6U2</accession>
<feature type="compositionally biased region" description="Polar residues" evidence="2">
    <location>
        <begin position="112"/>
        <end position="122"/>
    </location>
</feature>
<dbReference type="GO" id="GO:0016616">
    <property type="term" value="F:oxidoreductase activity, acting on the CH-OH group of donors, NAD or NADP as acceptor"/>
    <property type="evidence" value="ECO:0007669"/>
    <property type="project" value="TreeGrafter"/>
</dbReference>
<dbReference type="Pfam" id="PF13561">
    <property type="entry name" value="adh_short_C2"/>
    <property type="match status" value="1"/>
</dbReference>
<gene>
    <name evidence="3" type="ORF">EXE59_14940</name>
</gene>
<dbReference type="PRINTS" id="PR00081">
    <property type="entry name" value="GDHRDH"/>
</dbReference>
<evidence type="ECO:0000313" key="3">
    <source>
        <dbReference type="EMBL" id="TGN65112.1"/>
    </source>
</evidence>
<organism evidence="3 4">
    <name type="scientific">Nocardioides eburneiflavus</name>
    <dbReference type="NCBI Taxonomy" id="2518372"/>
    <lineage>
        <taxon>Bacteria</taxon>
        <taxon>Bacillati</taxon>
        <taxon>Actinomycetota</taxon>
        <taxon>Actinomycetes</taxon>
        <taxon>Propionibacteriales</taxon>
        <taxon>Nocardioidaceae</taxon>
        <taxon>Nocardioides</taxon>
    </lineage>
</organism>
<comment type="similarity">
    <text evidence="1">Belongs to the short-chain dehydrogenases/reductases (SDR) family.</text>
</comment>
<dbReference type="AlphaFoldDB" id="A0A4Z1C6U2"/>
<evidence type="ECO:0000256" key="1">
    <source>
        <dbReference type="ARBA" id="ARBA00006484"/>
    </source>
</evidence>
<keyword evidence="4" id="KW-1185">Reference proteome</keyword>
<dbReference type="RefSeq" id="WP_135839615.1">
    <property type="nucleotide sequence ID" value="NZ_SRRO01000001.1"/>
</dbReference>
<dbReference type="SUPFAM" id="SSF51735">
    <property type="entry name" value="NAD(P)-binding Rossmann-fold domains"/>
    <property type="match status" value="1"/>
</dbReference>
<name>A0A4Z1C6U2_9ACTN</name>
<protein>
    <submittedName>
        <fullName evidence="3">SDR family oxidoreductase</fullName>
    </submittedName>
</protein>
<evidence type="ECO:0000256" key="2">
    <source>
        <dbReference type="SAM" id="MobiDB-lite"/>
    </source>
</evidence>
<dbReference type="CDD" id="cd05233">
    <property type="entry name" value="SDR_c"/>
    <property type="match status" value="1"/>
</dbReference>
<dbReference type="Gene3D" id="3.40.50.720">
    <property type="entry name" value="NAD(P)-binding Rossmann-like Domain"/>
    <property type="match status" value="1"/>
</dbReference>
<comment type="caution">
    <text evidence="3">The sequence shown here is derived from an EMBL/GenBank/DDBJ whole genome shotgun (WGS) entry which is preliminary data.</text>
</comment>
<sequence>MAPDPGQRGHAEDKRGLVINVSSVAGSTVSGSSIPYAVRKAGLEHMTRCLAVAMGPEVRVNAIAPGYIETERTREWAVRDQVVQHAARLGMPSDLATAFLTLIDATTPSGLSCRSTAGSGSYEQGDRLCRRRATPSPGGRTRRRALGREGAGLGRLRAST</sequence>
<proteinExistence type="inferred from homology"/>
<reference evidence="3 4" key="1">
    <citation type="submission" date="2019-04" db="EMBL/GenBank/DDBJ databases">
        <title>Three New Species of Nocardioides, Nocardioides euryhalodurans sp. nov., Nocardioides seonyuensis sp. nov. and Nocardioides eburneoflavus sp. nov. Isolated from Soil.</title>
        <authorList>
            <person name="Roh S.G."/>
            <person name="Lee C."/>
            <person name="Kim M.-K."/>
            <person name="Kim S.B."/>
        </authorList>
    </citation>
    <scope>NUCLEOTIDE SEQUENCE [LARGE SCALE GENOMIC DNA]</scope>
    <source>
        <strain evidence="3 4">MMS17-SY213</strain>
    </source>
</reference>
<dbReference type="InterPro" id="IPR002347">
    <property type="entry name" value="SDR_fam"/>
</dbReference>
<evidence type="ECO:0000313" key="4">
    <source>
        <dbReference type="Proteomes" id="UP000297496"/>
    </source>
</evidence>
<dbReference type="OrthoDB" id="9803333at2"/>
<dbReference type="EMBL" id="SRRO01000001">
    <property type="protein sequence ID" value="TGN65112.1"/>
    <property type="molecule type" value="Genomic_DNA"/>
</dbReference>
<dbReference type="Proteomes" id="UP000297496">
    <property type="component" value="Unassembled WGS sequence"/>
</dbReference>
<dbReference type="InterPro" id="IPR036291">
    <property type="entry name" value="NAD(P)-bd_dom_sf"/>
</dbReference>
<dbReference type="PANTHER" id="PTHR42760:SF135">
    <property type="entry name" value="BLL7886 PROTEIN"/>
    <property type="match status" value="1"/>
</dbReference>